<keyword evidence="4 7" id="KW-0863">Zinc-finger</keyword>
<dbReference type="GO" id="GO:0008270">
    <property type="term" value="F:zinc ion binding"/>
    <property type="evidence" value="ECO:0007669"/>
    <property type="project" value="UniProtKB-KW"/>
</dbReference>
<dbReference type="PANTHER" id="PTHR24393:SF100">
    <property type="entry name" value="ZINC FINGER PROTEIN-RELATED"/>
    <property type="match status" value="1"/>
</dbReference>
<evidence type="ECO:0000256" key="1">
    <source>
        <dbReference type="ARBA" id="ARBA00006991"/>
    </source>
</evidence>
<reference evidence="9 10" key="1">
    <citation type="journal article" date="2023" name="bioRxiv">
        <title>Conserved and derived expression patterns and positive selection on dental genes reveal complex evolutionary context of ever-growing rodent molars.</title>
        <authorList>
            <person name="Calamari Z.T."/>
            <person name="Song A."/>
            <person name="Cohen E."/>
            <person name="Akter M."/>
            <person name="Roy R.D."/>
            <person name="Hallikas O."/>
            <person name="Christensen M.M."/>
            <person name="Li P."/>
            <person name="Marangoni P."/>
            <person name="Jernvall J."/>
            <person name="Klein O.D."/>
        </authorList>
    </citation>
    <scope>NUCLEOTIDE SEQUENCE [LARGE SCALE GENOMIC DNA]</scope>
    <source>
        <strain evidence="9">V071</strain>
    </source>
</reference>
<dbReference type="InterPro" id="IPR013087">
    <property type="entry name" value="Znf_C2H2_type"/>
</dbReference>
<comment type="similarity">
    <text evidence="1">Belongs to the krueppel C2H2-type zinc-finger protein family.</text>
</comment>
<keyword evidence="5" id="KW-0862">Zinc</keyword>
<evidence type="ECO:0000256" key="4">
    <source>
        <dbReference type="ARBA" id="ARBA00022771"/>
    </source>
</evidence>
<feature type="domain" description="C2H2-type" evidence="8">
    <location>
        <begin position="100"/>
        <end position="127"/>
    </location>
</feature>
<keyword evidence="10" id="KW-1185">Reference proteome</keyword>
<dbReference type="Proteomes" id="UP001488838">
    <property type="component" value="Unassembled WGS sequence"/>
</dbReference>
<dbReference type="PROSITE" id="PS00028">
    <property type="entry name" value="ZINC_FINGER_C2H2_1"/>
    <property type="match status" value="2"/>
</dbReference>
<dbReference type="PROSITE" id="PS50157">
    <property type="entry name" value="ZINC_FINGER_C2H2_2"/>
    <property type="match status" value="3"/>
</dbReference>
<evidence type="ECO:0000313" key="10">
    <source>
        <dbReference type="Proteomes" id="UP001488838"/>
    </source>
</evidence>
<evidence type="ECO:0000256" key="7">
    <source>
        <dbReference type="PROSITE-ProRule" id="PRU00042"/>
    </source>
</evidence>
<name>A0AAW0HTL1_MYOGA</name>
<dbReference type="FunFam" id="3.30.160.60:FF:000295">
    <property type="entry name" value="zinc finger protein 19"/>
    <property type="match status" value="1"/>
</dbReference>
<dbReference type="AlphaFoldDB" id="A0AAW0HTL1"/>
<organism evidence="9 10">
    <name type="scientific">Myodes glareolus</name>
    <name type="common">Bank vole</name>
    <name type="synonym">Clethrionomys glareolus</name>
    <dbReference type="NCBI Taxonomy" id="447135"/>
    <lineage>
        <taxon>Eukaryota</taxon>
        <taxon>Metazoa</taxon>
        <taxon>Chordata</taxon>
        <taxon>Craniata</taxon>
        <taxon>Vertebrata</taxon>
        <taxon>Euteleostomi</taxon>
        <taxon>Mammalia</taxon>
        <taxon>Eutheria</taxon>
        <taxon>Euarchontoglires</taxon>
        <taxon>Glires</taxon>
        <taxon>Rodentia</taxon>
        <taxon>Myomorpha</taxon>
        <taxon>Muroidea</taxon>
        <taxon>Cricetidae</taxon>
        <taxon>Arvicolinae</taxon>
        <taxon>Myodes</taxon>
    </lineage>
</organism>
<dbReference type="GO" id="GO:0005634">
    <property type="term" value="C:nucleus"/>
    <property type="evidence" value="ECO:0007669"/>
    <property type="project" value="TreeGrafter"/>
</dbReference>
<evidence type="ECO:0000256" key="5">
    <source>
        <dbReference type="ARBA" id="ARBA00022833"/>
    </source>
</evidence>
<dbReference type="GO" id="GO:0001228">
    <property type="term" value="F:DNA-binding transcription activator activity, RNA polymerase II-specific"/>
    <property type="evidence" value="ECO:0007669"/>
    <property type="project" value="TreeGrafter"/>
</dbReference>
<dbReference type="EMBL" id="JBBHLL010000338">
    <property type="protein sequence ID" value="KAK7805505.1"/>
    <property type="molecule type" value="Genomic_DNA"/>
</dbReference>
<gene>
    <name evidence="9" type="ORF">U0070_023108</name>
</gene>
<dbReference type="SMART" id="SM00355">
    <property type="entry name" value="ZnF_C2H2"/>
    <property type="match status" value="3"/>
</dbReference>
<evidence type="ECO:0000256" key="6">
    <source>
        <dbReference type="ARBA" id="ARBA00023242"/>
    </source>
</evidence>
<evidence type="ECO:0000256" key="2">
    <source>
        <dbReference type="ARBA" id="ARBA00022723"/>
    </source>
</evidence>
<feature type="domain" description="C2H2-type" evidence="8">
    <location>
        <begin position="128"/>
        <end position="155"/>
    </location>
</feature>
<evidence type="ECO:0000313" key="9">
    <source>
        <dbReference type="EMBL" id="KAK7805505.1"/>
    </source>
</evidence>
<dbReference type="InterPro" id="IPR036236">
    <property type="entry name" value="Znf_C2H2_sf"/>
</dbReference>
<keyword evidence="3" id="KW-0677">Repeat</keyword>
<keyword evidence="2" id="KW-0479">Metal-binding</keyword>
<protein>
    <recommendedName>
        <fullName evidence="8">C2H2-type domain-containing protein</fullName>
    </recommendedName>
</protein>
<dbReference type="FunFam" id="3.30.160.60:FF:000110">
    <property type="entry name" value="Zinc finger protein-like"/>
    <property type="match status" value="1"/>
</dbReference>
<proteinExistence type="inferred from homology"/>
<accession>A0AAW0HTL1</accession>
<feature type="domain" description="C2H2-type" evidence="8">
    <location>
        <begin position="156"/>
        <end position="183"/>
    </location>
</feature>
<dbReference type="GO" id="GO:0000978">
    <property type="term" value="F:RNA polymerase II cis-regulatory region sequence-specific DNA binding"/>
    <property type="evidence" value="ECO:0007669"/>
    <property type="project" value="TreeGrafter"/>
</dbReference>
<comment type="caution">
    <text evidence="9">The sequence shown here is derived from an EMBL/GenBank/DDBJ whole genome shotgun (WGS) entry which is preliminary data.</text>
</comment>
<evidence type="ECO:0000256" key="3">
    <source>
        <dbReference type="ARBA" id="ARBA00022737"/>
    </source>
</evidence>
<dbReference type="Gene3D" id="3.30.160.60">
    <property type="entry name" value="Classic Zinc Finger"/>
    <property type="match status" value="5"/>
</dbReference>
<keyword evidence="6" id="KW-0539">Nucleus</keyword>
<sequence length="327" mass="36102">MQVTGATSVQTCQPSSHLFGISRAMPQTGALPVLRARRPSATADTSECLYERAPRGELFVCESALTCHLSVHTRENTGEKVLGPNSRHTEKRFKWNKSLIKCNKCNRIFDHSAQLLKHQLIHTGEKPFTCRECGRAFKQSNSLVQHQRIHIEEKHFGCNECGNAGCQSCCLSKHQKILSGEKPFRCGDCGKSFSQSPAFLFTTEFTLGRSHARVAHGANERKHDRIHSAVKPSIWVCAVKPFVWVCAVKSSVCGVCWVCAVKPSVCGVCGKAFYLGVCGCVVKPLASALIGQHQRIHTQENHIVTIVTKPFLAFLLLANTSNFTLVK</sequence>
<evidence type="ECO:0000259" key="8">
    <source>
        <dbReference type="PROSITE" id="PS50157"/>
    </source>
</evidence>
<dbReference type="SUPFAM" id="SSF57667">
    <property type="entry name" value="beta-beta-alpha zinc fingers"/>
    <property type="match status" value="2"/>
</dbReference>
<dbReference type="Pfam" id="PF00096">
    <property type="entry name" value="zf-C2H2"/>
    <property type="match status" value="2"/>
</dbReference>
<dbReference type="PANTHER" id="PTHR24393">
    <property type="entry name" value="ZINC FINGER PROTEIN"/>
    <property type="match status" value="1"/>
</dbReference>